<evidence type="ECO:0000313" key="2">
    <source>
        <dbReference type="Proteomes" id="UP001242732"/>
    </source>
</evidence>
<dbReference type="RefSeq" id="WP_019700272.1">
    <property type="nucleotide sequence ID" value="NZ_CP023687.1"/>
</dbReference>
<dbReference type="EMBL" id="CP127363">
    <property type="protein sequence ID" value="WIY51211.1"/>
    <property type="molecule type" value="Genomic_DNA"/>
</dbReference>
<gene>
    <name evidence="1" type="ORF">QRO08_11815</name>
</gene>
<protein>
    <recommendedName>
        <fullName evidence="3">DUF4148 domain-containing protein</fullName>
    </recommendedName>
</protein>
<organism evidence="1 2">
    <name type="scientific">Paracidovorax citrulli</name>
    <name type="common">Acidovorax citrulli</name>
    <dbReference type="NCBI Taxonomy" id="80869"/>
    <lineage>
        <taxon>Bacteria</taxon>
        <taxon>Pseudomonadati</taxon>
        <taxon>Pseudomonadota</taxon>
        <taxon>Betaproteobacteria</taxon>
        <taxon>Burkholderiales</taxon>
        <taxon>Comamonadaceae</taxon>
        <taxon>Paracidovorax</taxon>
    </lineage>
</organism>
<keyword evidence="2" id="KW-1185">Reference proteome</keyword>
<name>A0ABY9AWE3_PARCI</name>
<proteinExistence type="predicted"/>
<dbReference type="Proteomes" id="UP001242732">
    <property type="component" value="Chromosome"/>
</dbReference>
<accession>A0ABY9AWE3</accession>
<sequence>MLEFLFRLVVETIKFAFRVLAVLAGLLLPAVGNAAHAFFRQEAEPEEEVTIASVQDAEWAYAAGKISAESLNTYQQMYGR</sequence>
<reference evidence="1 2" key="1">
    <citation type="submission" date="2023-06" db="EMBL/GenBank/DDBJ databases">
        <authorList>
            <person name="Ham H."/>
            <person name="Park D.S."/>
        </authorList>
    </citation>
    <scope>NUCLEOTIDE SEQUENCE [LARGE SCALE GENOMIC DNA]</scope>
    <source>
        <strain evidence="1 2">KACC 17005</strain>
    </source>
</reference>
<evidence type="ECO:0008006" key="3">
    <source>
        <dbReference type="Google" id="ProtNLM"/>
    </source>
</evidence>
<evidence type="ECO:0000313" key="1">
    <source>
        <dbReference type="EMBL" id="WIY51211.1"/>
    </source>
</evidence>